<dbReference type="InterPro" id="IPR009097">
    <property type="entry name" value="Cyclic_Pdiesterase"/>
</dbReference>
<keyword evidence="3" id="KW-0436">Ligase</keyword>
<evidence type="ECO:0000256" key="2">
    <source>
        <dbReference type="HAMAP-Rule" id="MF_01940"/>
    </source>
</evidence>
<dbReference type="Gene3D" id="3.90.1140.10">
    <property type="entry name" value="Cyclic phosphodiesterase"/>
    <property type="match status" value="1"/>
</dbReference>
<dbReference type="GO" id="GO:0008664">
    <property type="term" value="F:RNA 2',3'-cyclic 3'-phosphodiesterase activity"/>
    <property type="evidence" value="ECO:0007669"/>
    <property type="project" value="UniProtKB-EC"/>
</dbReference>
<dbReference type="RefSeq" id="WP_009153768.1">
    <property type="nucleotide sequence ID" value="NZ_CM001439.1"/>
</dbReference>
<keyword evidence="4" id="KW-1185">Reference proteome</keyword>
<dbReference type="SUPFAM" id="SSF55144">
    <property type="entry name" value="LigT-like"/>
    <property type="match status" value="1"/>
</dbReference>
<evidence type="ECO:0000256" key="1">
    <source>
        <dbReference type="ARBA" id="ARBA00022801"/>
    </source>
</evidence>
<dbReference type="HAMAP" id="MF_01940">
    <property type="entry name" value="RNA_CPDase"/>
    <property type="match status" value="1"/>
</dbReference>
<dbReference type="EC" id="3.1.4.58" evidence="2"/>
<dbReference type="GO" id="GO:0016874">
    <property type="term" value="F:ligase activity"/>
    <property type="evidence" value="ECO:0007669"/>
    <property type="project" value="UniProtKB-KW"/>
</dbReference>
<gene>
    <name evidence="3" type="ORF">SacmaDRAFT_2129</name>
</gene>
<dbReference type="InterPro" id="IPR004175">
    <property type="entry name" value="RNA_CPDase"/>
</dbReference>
<organism evidence="3 4">
    <name type="scientific">Saccharomonospora marina XMU15</name>
    <dbReference type="NCBI Taxonomy" id="882083"/>
    <lineage>
        <taxon>Bacteria</taxon>
        <taxon>Bacillati</taxon>
        <taxon>Actinomycetota</taxon>
        <taxon>Actinomycetes</taxon>
        <taxon>Pseudonocardiales</taxon>
        <taxon>Pseudonocardiaceae</taxon>
        <taxon>Saccharomonospora</taxon>
    </lineage>
</organism>
<feature type="active site" description="Proton acceptor" evidence="2">
    <location>
        <position position="117"/>
    </location>
</feature>
<dbReference type="OrthoDB" id="9787070at2"/>
<keyword evidence="1 2" id="KW-0378">Hydrolase</keyword>
<feature type="short sequence motif" description="HXTX 2" evidence="2">
    <location>
        <begin position="117"/>
        <end position="120"/>
    </location>
</feature>
<dbReference type="PANTHER" id="PTHR35561:SF1">
    <property type="entry name" value="RNA 2',3'-CYCLIC PHOSPHODIESTERASE"/>
    <property type="match status" value="1"/>
</dbReference>
<feature type="short sequence motif" description="HXTX 1" evidence="2">
    <location>
        <begin position="47"/>
        <end position="50"/>
    </location>
</feature>
<dbReference type="EMBL" id="CM001439">
    <property type="protein sequence ID" value="EHR50383.1"/>
    <property type="molecule type" value="Genomic_DNA"/>
</dbReference>
<dbReference type="Pfam" id="PF13563">
    <property type="entry name" value="2_5_RNA_ligase2"/>
    <property type="match status" value="1"/>
</dbReference>
<protein>
    <recommendedName>
        <fullName evidence="2">RNA 2',3'-cyclic phosphodiesterase</fullName>
        <shortName evidence="2">RNA 2',3'-CPDase</shortName>
        <ecNumber evidence="2">3.1.4.58</ecNumber>
    </recommendedName>
</protein>
<proteinExistence type="inferred from homology"/>
<dbReference type="AlphaFoldDB" id="H5XAF3"/>
<dbReference type="eggNOG" id="COG1514">
    <property type="taxonomic scope" value="Bacteria"/>
</dbReference>
<comment type="catalytic activity">
    <reaction evidence="2">
        <text>a 3'-end 2',3'-cyclophospho-ribonucleotide-RNA + H2O = a 3'-end 2'-phospho-ribonucleotide-RNA + H(+)</text>
        <dbReference type="Rhea" id="RHEA:11828"/>
        <dbReference type="Rhea" id="RHEA-COMP:10464"/>
        <dbReference type="Rhea" id="RHEA-COMP:17353"/>
        <dbReference type="ChEBI" id="CHEBI:15377"/>
        <dbReference type="ChEBI" id="CHEBI:15378"/>
        <dbReference type="ChEBI" id="CHEBI:83064"/>
        <dbReference type="ChEBI" id="CHEBI:173113"/>
        <dbReference type="EC" id="3.1.4.58"/>
    </reaction>
</comment>
<name>H5XAF3_9PSEU</name>
<dbReference type="HOGENOM" id="CLU_081251_1_0_11"/>
<sequence length="175" mass="19753">MPEPTARLFSALLLPEEVATSLRCELSDRGGLRAEQGLRWMPVEQWHITLGFYGLDDPGQRAEWLRRRLADSLSATLHIDGSGTFRGVLWSQVHGIGLAELAAAVRPDGDDRDFRAHLTLARGPHQLALERWRRRFACYRSPEWTATEVVLMRSDLDERGSGYSVVERFPLGSRG</sequence>
<accession>H5XAF3</accession>
<dbReference type="STRING" id="882083.SacmaDRAFT_2129"/>
<dbReference type="PANTHER" id="PTHR35561">
    <property type="entry name" value="RNA 2',3'-CYCLIC PHOSPHODIESTERASE"/>
    <property type="match status" value="1"/>
</dbReference>
<reference evidence="3 4" key="1">
    <citation type="journal article" date="2012" name="Stand. Genomic Sci.">
        <title>Genome sequence of the ocean sediment bacterium Saccharomonospora marina type strain (XMU15(T)).</title>
        <authorList>
            <person name="Klenk H.P."/>
            <person name="Lu M."/>
            <person name="Lucas S."/>
            <person name="Lapidus A."/>
            <person name="Copeland A."/>
            <person name="Pitluck S."/>
            <person name="Goodwin L.A."/>
            <person name="Han C."/>
            <person name="Tapia R."/>
            <person name="Brambilla E.M."/>
            <person name="Potter G."/>
            <person name="Land M."/>
            <person name="Ivanova N."/>
            <person name="Rohde M."/>
            <person name="Goker M."/>
            <person name="Detter J.C."/>
            <person name="Li W.J."/>
            <person name="Kyrpides N.C."/>
            <person name="Woyke T."/>
        </authorList>
    </citation>
    <scope>NUCLEOTIDE SEQUENCE [LARGE SCALE GENOMIC DNA]</scope>
    <source>
        <strain evidence="3 4">XMU15</strain>
    </source>
</reference>
<dbReference type="NCBIfam" id="TIGR02258">
    <property type="entry name" value="2_5_ligase"/>
    <property type="match status" value="1"/>
</dbReference>
<dbReference type="GO" id="GO:0004113">
    <property type="term" value="F:2',3'-cyclic-nucleotide 3'-phosphodiesterase activity"/>
    <property type="evidence" value="ECO:0007669"/>
    <property type="project" value="InterPro"/>
</dbReference>
<feature type="active site" description="Proton donor" evidence="2">
    <location>
        <position position="47"/>
    </location>
</feature>
<evidence type="ECO:0000313" key="4">
    <source>
        <dbReference type="Proteomes" id="UP000004926"/>
    </source>
</evidence>
<dbReference type="Proteomes" id="UP000004926">
    <property type="component" value="Chromosome"/>
</dbReference>
<comment type="similarity">
    <text evidence="2">Belongs to the 2H phosphoesterase superfamily. ThpR family.</text>
</comment>
<evidence type="ECO:0000313" key="3">
    <source>
        <dbReference type="EMBL" id="EHR50383.1"/>
    </source>
</evidence>
<comment type="function">
    <text evidence="2">Hydrolyzes RNA 2',3'-cyclic phosphodiester to an RNA 2'-phosphomonoester.</text>
</comment>